<evidence type="ECO:0000256" key="6">
    <source>
        <dbReference type="ARBA" id="ARBA00022723"/>
    </source>
</evidence>
<feature type="compositionally biased region" description="Basic and acidic residues" evidence="14">
    <location>
        <begin position="951"/>
        <end position="960"/>
    </location>
</feature>
<dbReference type="GO" id="GO:0003887">
    <property type="term" value="F:DNA-directed DNA polymerase activity"/>
    <property type="evidence" value="ECO:0007669"/>
    <property type="project" value="UniProtKB-KW"/>
</dbReference>
<evidence type="ECO:0000256" key="9">
    <source>
        <dbReference type="ARBA" id="ARBA00022840"/>
    </source>
</evidence>
<evidence type="ECO:0000256" key="10">
    <source>
        <dbReference type="ARBA" id="ARBA00022932"/>
    </source>
</evidence>
<dbReference type="Proteomes" id="UP000655751">
    <property type="component" value="Unassembled WGS sequence"/>
</dbReference>
<feature type="compositionally biased region" description="Polar residues" evidence="14">
    <location>
        <begin position="435"/>
        <end position="445"/>
    </location>
</feature>
<feature type="compositionally biased region" description="Basic and acidic residues" evidence="14">
    <location>
        <begin position="527"/>
        <end position="557"/>
    </location>
</feature>
<dbReference type="FunFam" id="3.40.50.300:FF:000014">
    <property type="entry name" value="DNA polymerase III subunit gamma/tau"/>
    <property type="match status" value="1"/>
</dbReference>
<dbReference type="Gene3D" id="1.10.8.60">
    <property type="match status" value="1"/>
</dbReference>
<feature type="compositionally biased region" description="Basic and acidic residues" evidence="14">
    <location>
        <begin position="613"/>
        <end position="633"/>
    </location>
</feature>
<dbReference type="InterPro" id="IPR027417">
    <property type="entry name" value="P-loop_NTPase"/>
</dbReference>
<sequence>MALYRKYRPATFAEVVGQEHVTDPLSTALDTGRISHAYLFSGPRGCGKTSSARILARSLNCEHGPTSTPCGLCSSCVALGPGGPGNIDVIELDAASHGGVDDTRELRDRAFYAPAESRYRVFIVDEAHMVTTAGFNALLKIVEEPPAHLIFIFATTEPDKVLATIRSRTHHYPFRLLPPVTMRGLLGRICEQESVAVEEAVYPLVIRAGGGSPRDSLSVLDQLLAGAGPEGVTYGRAVSLLGVTDVALIDDAVEALAADDGAALFGTVDQVMEAGHDPRRFAVDLLERFRDLILLRAVPDATDRGLVSGPGDVLDRMHDQAERIGPATLTRYAELLHAGLGEMRGATAPRLLLEVVCARMLLPSVSDAESATLQRLERLERGIATGAVASGAVSSGAAVPAGASSGAGTVAPAARPVPAEPGRRRGAEALAAMRGNQTADASGSTKRAGAVGDDEVAARSPAVAPADSRAAATTEKRASELPPLQDGGGSALPRGENQAGGSSEPPESAPDFDVHSRVDRGGGSARSDSDRSDPARGAGDRADRSGDDPRQTARPDADPTPPRTSPASAAAEVPAVAGAAPDSEPANVSARVRPDAVSGRGDVGSAGPASPPEPKRREVAGARRVAGQDRRGGIGDVGSEARPGTEVLVGADEPVERTASERQALPDGSRAESDRAGRAPESAYGARGSEGQRRQSVPETESQGRGSGDAGRGGASGAERADSGGGSAGASGAELLRTVEGAWGDIRAKVREFGAAVHALLSGASISRIEGEVIVFGHQHAPLAQRLSEPRNLEAVRSAVRAVLGREYEVRWESGAGAARPSTQQAARPRAGGGAPSAPARGGQGRGGAAAAGGRKSEAPAAPRYSRPSQANKAAEASNGSARPANAPRSFAGEDEIPPPDYPDLPDDPGPGDYPPPDPSADYERTAPAVAQEPTPEEEQEMFAEAARPVAPEDRRDPDEVALELLRDELGATRLDG</sequence>
<evidence type="ECO:0000256" key="8">
    <source>
        <dbReference type="ARBA" id="ARBA00022833"/>
    </source>
</evidence>
<dbReference type="GO" id="GO:0009360">
    <property type="term" value="C:DNA polymerase III complex"/>
    <property type="evidence" value="ECO:0007669"/>
    <property type="project" value="InterPro"/>
</dbReference>
<keyword evidence="17" id="KW-1185">Reference proteome</keyword>
<dbReference type="Gene3D" id="1.20.272.10">
    <property type="match status" value="1"/>
</dbReference>
<dbReference type="SUPFAM" id="SSF52540">
    <property type="entry name" value="P-loop containing nucleoside triphosphate hydrolases"/>
    <property type="match status" value="1"/>
</dbReference>
<evidence type="ECO:0000313" key="17">
    <source>
        <dbReference type="Proteomes" id="UP000655751"/>
    </source>
</evidence>
<keyword evidence="9" id="KW-0067">ATP-binding</keyword>
<feature type="compositionally biased region" description="Low complexity" evidence="14">
    <location>
        <begin position="826"/>
        <end position="841"/>
    </location>
</feature>
<feature type="region of interest" description="Disordered" evidence="14">
    <location>
        <begin position="815"/>
        <end position="960"/>
    </location>
</feature>
<dbReference type="SUPFAM" id="SSF48019">
    <property type="entry name" value="post-AAA+ oligomerization domain-like"/>
    <property type="match status" value="1"/>
</dbReference>
<evidence type="ECO:0000313" key="16">
    <source>
        <dbReference type="EMBL" id="MBH0779097.1"/>
    </source>
</evidence>
<dbReference type="InterPro" id="IPR008921">
    <property type="entry name" value="DNA_pol3_clamp-load_cplx_C"/>
</dbReference>
<evidence type="ECO:0000259" key="15">
    <source>
        <dbReference type="SMART" id="SM00382"/>
    </source>
</evidence>
<feature type="region of interest" description="Disordered" evidence="14">
    <location>
        <begin position="394"/>
        <end position="731"/>
    </location>
</feature>
<evidence type="ECO:0000256" key="1">
    <source>
        <dbReference type="ARBA" id="ARBA00006360"/>
    </source>
</evidence>
<dbReference type="InterPro" id="IPR012763">
    <property type="entry name" value="DNA_pol_III_sug/sutau_N"/>
</dbReference>
<evidence type="ECO:0000256" key="13">
    <source>
        <dbReference type="ARBA" id="ARBA00074577"/>
    </source>
</evidence>
<dbReference type="GO" id="GO:0003677">
    <property type="term" value="F:DNA binding"/>
    <property type="evidence" value="ECO:0007669"/>
    <property type="project" value="InterPro"/>
</dbReference>
<reference evidence="16" key="1">
    <citation type="submission" date="2020-11" db="EMBL/GenBank/DDBJ databases">
        <title>Nocardia NEAU-351.nov., a novel actinomycete isolated from the cow dung.</title>
        <authorList>
            <person name="Zhang X."/>
        </authorList>
    </citation>
    <scope>NUCLEOTIDE SEQUENCE</scope>
    <source>
        <strain evidence="16">NEAU-351</strain>
    </source>
</reference>
<dbReference type="InterPro" id="IPR045085">
    <property type="entry name" value="HLD_clamp_pol_III_gamma_tau"/>
</dbReference>
<evidence type="ECO:0000256" key="14">
    <source>
        <dbReference type="SAM" id="MobiDB-lite"/>
    </source>
</evidence>
<dbReference type="SMART" id="SM00382">
    <property type="entry name" value="AAA"/>
    <property type="match status" value="1"/>
</dbReference>
<gene>
    <name evidence="16" type="ORF">IT779_22770</name>
</gene>
<keyword evidence="4" id="KW-0548">Nucleotidyltransferase</keyword>
<comment type="similarity">
    <text evidence="1">Belongs to the DnaX/STICHEL family.</text>
</comment>
<dbReference type="InterPro" id="IPR050238">
    <property type="entry name" value="DNA_Rep/Repair_Clamp_Loader"/>
</dbReference>
<dbReference type="InterPro" id="IPR022754">
    <property type="entry name" value="DNA_pol_III_gamma-3"/>
</dbReference>
<dbReference type="NCBIfam" id="NF011513">
    <property type="entry name" value="PRK14952.1"/>
    <property type="match status" value="1"/>
</dbReference>
<dbReference type="Gene3D" id="3.40.50.300">
    <property type="entry name" value="P-loop containing nucleotide triphosphate hydrolases"/>
    <property type="match status" value="1"/>
</dbReference>
<keyword evidence="6" id="KW-0479">Metal-binding</keyword>
<keyword evidence="10" id="KW-0239">DNA-directed DNA polymerase</keyword>
<feature type="compositionally biased region" description="Gly residues" evidence="14">
    <location>
        <begin position="705"/>
        <end position="716"/>
    </location>
</feature>
<dbReference type="GO" id="GO:0046872">
    <property type="term" value="F:metal ion binding"/>
    <property type="evidence" value="ECO:0007669"/>
    <property type="project" value="UniProtKB-KW"/>
</dbReference>
<proteinExistence type="inferred from homology"/>
<dbReference type="CDD" id="cd00009">
    <property type="entry name" value="AAA"/>
    <property type="match status" value="1"/>
</dbReference>
<feature type="compositionally biased region" description="Gly residues" evidence="14">
    <location>
        <begin position="842"/>
        <end position="851"/>
    </location>
</feature>
<evidence type="ECO:0000256" key="4">
    <source>
        <dbReference type="ARBA" id="ARBA00022695"/>
    </source>
</evidence>
<dbReference type="EC" id="2.7.7.7" evidence="2"/>
<evidence type="ECO:0000256" key="12">
    <source>
        <dbReference type="ARBA" id="ARBA00049244"/>
    </source>
</evidence>
<dbReference type="FunFam" id="1.20.272.10:FF:000003">
    <property type="entry name" value="DNA polymerase III subunit gamma/tau"/>
    <property type="match status" value="1"/>
</dbReference>
<feature type="compositionally biased region" description="Low complexity" evidence="14">
    <location>
        <begin position="458"/>
        <end position="472"/>
    </location>
</feature>
<comment type="catalytic activity">
    <reaction evidence="12">
        <text>DNA(n) + a 2'-deoxyribonucleoside 5'-triphosphate = DNA(n+1) + diphosphate</text>
        <dbReference type="Rhea" id="RHEA:22508"/>
        <dbReference type="Rhea" id="RHEA-COMP:17339"/>
        <dbReference type="Rhea" id="RHEA-COMP:17340"/>
        <dbReference type="ChEBI" id="CHEBI:33019"/>
        <dbReference type="ChEBI" id="CHEBI:61560"/>
        <dbReference type="ChEBI" id="CHEBI:173112"/>
        <dbReference type="EC" id="2.7.7.7"/>
    </reaction>
</comment>
<comment type="caution">
    <text evidence="16">The sequence shown here is derived from an EMBL/GenBank/DDBJ whole genome shotgun (WGS) entry which is preliminary data.</text>
</comment>
<dbReference type="Pfam" id="PF13177">
    <property type="entry name" value="DNA_pol3_delta2"/>
    <property type="match status" value="1"/>
</dbReference>
<dbReference type="GO" id="GO:0006261">
    <property type="term" value="P:DNA-templated DNA replication"/>
    <property type="evidence" value="ECO:0007669"/>
    <property type="project" value="TreeGrafter"/>
</dbReference>
<keyword evidence="5" id="KW-0235">DNA replication</keyword>
<name>A0A931ICG2_9NOCA</name>
<keyword evidence="3" id="KW-0808">Transferase</keyword>
<feature type="compositionally biased region" description="Pro residues" evidence="14">
    <location>
        <begin position="899"/>
        <end position="919"/>
    </location>
</feature>
<keyword evidence="8" id="KW-0862">Zinc</keyword>
<dbReference type="AlphaFoldDB" id="A0A931ICG2"/>
<dbReference type="EMBL" id="JADMLG010000009">
    <property type="protein sequence ID" value="MBH0779097.1"/>
    <property type="molecule type" value="Genomic_DNA"/>
</dbReference>
<dbReference type="NCBIfam" id="NF005846">
    <property type="entry name" value="PRK07764.1-6"/>
    <property type="match status" value="1"/>
</dbReference>
<dbReference type="Pfam" id="PF12169">
    <property type="entry name" value="DNA_pol3_gamma3"/>
    <property type="match status" value="1"/>
</dbReference>
<comment type="function">
    <text evidence="11">DNA polymerase III is a complex, multichain enzyme responsible for most of the replicative synthesis in bacteria. This DNA polymerase also exhibits 3' to 5' exonuclease activity.</text>
</comment>
<feature type="compositionally biased region" description="Polar residues" evidence="14">
    <location>
        <begin position="694"/>
        <end position="703"/>
    </location>
</feature>
<dbReference type="PANTHER" id="PTHR11669">
    <property type="entry name" value="REPLICATION FACTOR C / DNA POLYMERASE III GAMMA-TAU SUBUNIT"/>
    <property type="match status" value="1"/>
</dbReference>
<dbReference type="InterPro" id="IPR003593">
    <property type="entry name" value="AAA+_ATPase"/>
</dbReference>
<feature type="domain" description="AAA+ ATPase" evidence="15">
    <location>
        <begin position="34"/>
        <end position="177"/>
    </location>
</feature>
<evidence type="ECO:0000256" key="5">
    <source>
        <dbReference type="ARBA" id="ARBA00022705"/>
    </source>
</evidence>
<feature type="compositionally biased region" description="Low complexity" evidence="14">
    <location>
        <begin position="394"/>
        <end position="417"/>
    </location>
</feature>
<dbReference type="CDD" id="cd18137">
    <property type="entry name" value="HLD_clamp_pol_III_gamma_tau"/>
    <property type="match status" value="1"/>
</dbReference>
<dbReference type="PANTHER" id="PTHR11669:SF0">
    <property type="entry name" value="PROTEIN STICHEL-LIKE 2"/>
    <property type="match status" value="1"/>
</dbReference>
<feature type="compositionally biased region" description="Basic and acidic residues" evidence="14">
    <location>
        <begin position="669"/>
        <end position="678"/>
    </location>
</feature>
<dbReference type="Pfam" id="PF22608">
    <property type="entry name" value="DNAX_ATPase_lid"/>
    <property type="match status" value="1"/>
</dbReference>
<dbReference type="RefSeq" id="WP_196151395.1">
    <property type="nucleotide sequence ID" value="NZ_JADMLG010000009.1"/>
</dbReference>
<dbReference type="NCBIfam" id="TIGR02397">
    <property type="entry name" value="dnaX_nterm"/>
    <property type="match status" value="1"/>
</dbReference>
<evidence type="ECO:0000256" key="11">
    <source>
        <dbReference type="ARBA" id="ARBA00037724"/>
    </source>
</evidence>
<organism evidence="16 17">
    <name type="scientific">Nocardia bovistercoris</name>
    <dbReference type="NCBI Taxonomy" id="2785916"/>
    <lineage>
        <taxon>Bacteria</taxon>
        <taxon>Bacillati</taxon>
        <taxon>Actinomycetota</taxon>
        <taxon>Actinomycetes</taxon>
        <taxon>Mycobacteriales</taxon>
        <taxon>Nocardiaceae</taxon>
        <taxon>Nocardia</taxon>
    </lineage>
</organism>
<accession>A0A931ICG2</accession>
<keyword evidence="7" id="KW-0547">Nucleotide-binding</keyword>
<evidence type="ECO:0000256" key="3">
    <source>
        <dbReference type="ARBA" id="ARBA00022679"/>
    </source>
</evidence>
<dbReference type="GO" id="GO:0005524">
    <property type="term" value="F:ATP binding"/>
    <property type="evidence" value="ECO:0007669"/>
    <property type="project" value="UniProtKB-KW"/>
</dbReference>
<evidence type="ECO:0000256" key="7">
    <source>
        <dbReference type="ARBA" id="ARBA00022741"/>
    </source>
</evidence>
<feature type="compositionally biased region" description="Low complexity" evidence="14">
    <location>
        <begin position="565"/>
        <end position="581"/>
    </location>
</feature>
<evidence type="ECO:0000256" key="2">
    <source>
        <dbReference type="ARBA" id="ARBA00012417"/>
    </source>
</evidence>
<protein>
    <recommendedName>
        <fullName evidence="13">DNA polymerase III subunit gamma/tau</fullName>
        <ecNumber evidence="2">2.7.7.7</ecNumber>
    </recommendedName>
</protein>